<keyword evidence="4" id="KW-1185">Reference proteome</keyword>
<feature type="region of interest" description="Disordered" evidence="1">
    <location>
        <begin position="356"/>
        <end position="450"/>
    </location>
</feature>
<evidence type="ECO:0000259" key="2">
    <source>
        <dbReference type="Pfam" id="PF03399"/>
    </source>
</evidence>
<feature type="compositionally biased region" description="Polar residues" evidence="1">
    <location>
        <begin position="1145"/>
        <end position="1165"/>
    </location>
</feature>
<dbReference type="Gene3D" id="1.25.40.990">
    <property type="match status" value="1"/>
</dbReference>
<sequence>MVKKFRRAAAGIDEQLPSDLRPPAVLLKTCNYLFDNLIGNAESLASVHHFVWDRTRAIRNDFSIQQITKLPELRIAIDCYERIARFHILSLHQLALSEKPYDKYDWFQEREQLDRTLLSLMQYYDDSRDRLRSPNEAEFRAYCVIFQIQDPVPDLEDRVQSWPIHIVRDGRVQQALSLYAAAANTSDVQGPLKPRTAHPIAQANWQRFWATIESNRVSYLMACVSEIYFNLVRRTALNALRRGYRQGGSSRNEDWALEELVAVLGFDDEEQAEDFCEHYGFSFGEREDGTPYIDLGSVQGPEMPAPAPGLKEQVRSERLVESKRHGRTFPAVINGLTVVAAEKVGMIEEEVTEIEDTAEASDNDSLFIPSDTKPVRSTHQSRIQINGVKPDFVAPARPDKFQGTSTSFGSAAFEGRNQQKYTTASISSGFGKPSGRGSESPPSSNFGTPSSLFTSASNVASNPFSFAKPSIPTAPSSNTSPFSAPPSSLAAPNLGAVLSPFAIPQPPEEGAVRTSTSSSPFGFEPPPVSFGATSNTESSSLFGTPSSTTTPKANSTLPSIPSTTTSAPFGTPFGASTSPKRSSLPLTSATGVPLDSSGTNNHGATEQTKTADILPPSTSSSTPKSVFSFSSNDSASVPGFQTFPITSSISTTPTATDGAKPSSLAFTAQQNQPKKPSPLSKTLYPPSETASPIPQPAFAFSGGKATTQRTQNENAISDPLNLQTRGLLASQPPFSQSLTGSSHAQLTTSVPAEQPRQSSEAVEEAKKATTLESLAEEVILDPDFGFLKQFIEYTAASVIASAQEELINQQLTKEVDEFRTRTLAHRYGKRWRDICWQHRIVRQGRERRRRAHRELEEREKKKRESKNSQSVEADLEEFRRTSKASRKTAMELGGSTASENGHQDFLDSTFKVPGKPVKSREDHLTSTYRERANRNSGAGSLSKDGLSRQHIDKHKQLRATNHAVMSGRIAKSMSSGGLKTFRPLPDYSPSLKLHPAEMRFDSSVLASLGRTSTTKSNYFRLKALGIGPTTGKSTSVVGKGKKRVRDEEDVTELGSLRSSQRFRSPSVTTSLIPRSHNHSEVGEHDYRRPPVSVSTTNESPPHNKSLTKAEEEDEALFARLRAIREAMAESMSFYRTELERDTLQHSQSASQSFGAPSCFTKSSRPSEILGPTSVPKYRLRESKFVARENYGKAPPKREAQAPKVEPEPEPIPAADEDEHVDEADPDGYEDGDDEDEDTAGLGDSDSEEQEEEEEEEGDFNEDDNEDYEEDDEPYHNATWRPQPPNAHTTSVNGSSLIKAGTGVSKEDAFELSD</sequence>
<feature type="compositionally biased region" description="Polar residues" evidence="1">
    <location>
        <begin position="574"/>
        <end position="610"/>
    </location>
</feature>
<dbReference type="InterPro" id="IPR005062">
    <property type="entry name" value="SAC3/GANP/THP3_conserved"/>
</dbReference>
<feature type="compositionally biased region" description="Low complexity" evidence="1">
    <location>
        <begin position="555"/>
        <end position="568"/>
    </location>
</feature>
<feature type="compositionally biased region" description="Acidic residues" evidence="1">
    <location>
        <begin position="1214"/>
        <end position="1272"/>
    </location>
</feature>
<evidence type="ECO:0000313" key="3">
    <source>
        <dbReference type="EMBL" id="KAK5201793.1"/>
    </source>
</evidence>
<feature type="compositionally biased region" description="Polar residues" evidence="1">
    <location>
        <begin position="1285"/>
        <end position="1295"/>
    </location>
</feature>
<feature type="compositionally biased region" description="Polar residues" evidence="1">
    <location>
        <begin position="1056"/>
        <end position="1072"/>
    </location>
</feature>
<feature type="compositionally biased region" description="Polar residues" evidence="1">
    <location>
        <begin position="416"/>
        <end position="428"/>
    </location>
</feature>
<feature type="domain" description="SAC3/GANP/THP3 conserved" evidence="2">
    <location>
        <begin position="1"/>
        <end position="283"/>
    </location>
</feature>
<dbReference type="PANTHER" id="PTHR12436:SF3">
    <property type="entry name" value="GERMINAL-CENTER ASSOCIATED NUCLEAR PROTEIN"/>
    <property type="match status" value="1"/>
</dbReference>
<comment type="caution">
    <text evidence="3">The sequence shown here is derived from an EMBL/GenBank/DDBJ whole genome shotgun (WGS) entry which is preliminary data.</text>
</comment>
<feature type="compositionally biased region" description="Low complexity" evidence="1">
    <location>
        <begin position="615"/>
        <end position="656"/>
    </location>
</feature>
<feature type="compositionally biased region" description="Polar residues" evidence="1">
    <location>
        <begin position="375"/>
        <end position="384"/>
    </location>
</feature>
<dbReference type="Proteomes" id="UP001357485">
    <property type="component" value="Unassembled WGS sequence"/>
</dbReference>
<proteinExistence type="predicted"/>
<reference evidence="3 4" key="1">
    <citation type="submission" date="2023-08" db="EMBL/GenBank/DDBJ databases">
        <title>Black Yeasts Isolated from many extreme environments.</title>
        <authorList>
            <person name="Coleine C."/>
            <person name="Stajich J.E."/>
            <person name="Selbmann L."/>
        </authorList>
    </citation>
    <scope>NUCLEOTIDE SEQUENCE [LARGE SCALE GENOMIC DNA]</scope>
    <source>
        <strain evidence="3 4">CCFEE 536</strain>
    </source>
</reference>
<feature type="compositionally biased region" description="Polar residues" evidence="1">
    <location>
        <begin position="1092"/>
        <end position="1106"/>
    </location>
</feature>
<evidence type="ECO:0000313" key="4">
    <source>
        <dbReference type="Proteomes" id="UP001357485"/>
    </source>
</evidence>
<dbReference type="EMBL" id="JAVRRA010016487">
    <property type="protein sequence ID" value="KAK5201793.1"/>
    <property type="molecule type" value="Genomic_DNA"/>
</dbReference>
<feature type="region of interest" description="Disordered" evidence="1">
    <location>
        <begin position="1055"/>
        <end position="1111"/>
    </location>
</feature>
<feature type="compositionally biased region" description="Basic and acidic residues" evidence="1">
    <location>
        <begin position="1077"/>
        <end position="1088"/>
    </location>
</feature>
<feature type="region of interest" description="Disordered" evidence="1">
    <location>
        <begin position="846"/>
        <end position="949"/>
    </location>
</feature>
<name>A0ABR0LQ84_9PEZI</name>
<feature type="compositionally biased region" description="Basic and acidic residues" evidence="1">
    <location>
        <begin position="1178"/>
        <end position="1206"/>
    </location>
</feature>
<evidence type="ECO:0000256" key="1">
    <source>
        <dbReference type="SAM" id="MobiDB-lite"/>
    </source>
</evidence>
<feature type="compositionally biased region" description="Polar residues" evidence="1">
    <location>
        <begin position="732"/>
        <end position="760"/>
    </location>
</feature>
<feature type="compositionally biased region" description="Low complexity" evidence="1">
    <location>
        <begin position="431"/>
        <end position="444"/>
    </location>
</feature>
<feature type="region of interest" description="Disordered" evidence="1">
    <location>
        <begin position="499"/>
        <end position="710"/>
    </location>
</feature>
<gene>
    <name evidence="3" type="primary">SAC3_1</name>
    <name evidence="3" type="ORF">LTR16_001429</name>
</gene>
<feature type="region of interest" description="Disordered" evidence="1">
    <location>
        <begin position="731"/>
        <end position="765"/>
    </location>
</feature>
<protein>
    <submittedName>
        <fullName evidence="3">Actin cytoskeleton and mitosis protein</fullName>
    </submittedName>
</protein>
<feature type="compositionally biased region" description="Polar residues" evidence="1">
    <location>
        <begin position="531"/>
        <end position="554"/>
    </location>
</feature>
<accession>A0ABR0LQ84</accession>
<feature type="compositionally biased region" description="Basic and acidic residues" evidence="1">
    <location>
        <begin position="918"/>
        <end position="933"/>
    </location>
</feature>
<dbReference type="PANTHER" id="PTHR12436">
    <property type="entry name" value="80 KDA MCM3-ASSOCIATED PROTEIN"/>
    <property type="match status" value="1"/>
</dbReference>
<organism evidence="3 4">
    <name type="scientific">Cryomyces antarcticus</name>
    <dbReference type="NCBI Taxonomy" id="329879"/>
    <lineage>
        <taxon>Eukaryota</taxon>
        <taxon>Fungi</taxon>
        <taxon>Dikarya</taxon>
        <taxon>Ascomycota</taxon>
        <taxon>Pezizomycotina</taxon>
        <taxon>Dothideomycetes</taxon>
        <taxon>Dothideomycetes incertae sedis</taxon>
        <taxon>Cryomyces</taxon>
    </lineage>
</organism>
<dbReference type="InterPro" id="IPR045107">
    <property type="entry name" value="SAC3/GANP/THP3"/>
</dbReference>
<feature type="region of interest" description="Disordered" evidence="1">
    <location>
        <begin position="1145"/>
        <end position="1313"/>
    </location>
</feature>
<dbReference type="Pfam" id="PF03399">
    <property type="entry name" value="SAC3_GANP"/>
    <property type="match status" value="1"/>
</dbReference>
<feature type="compositionally biased region" description="Polar residues" evidence="1">
    <location>
        <begin position="664"/>
        <end position="674"/>
    </location>
</feature>
<feature type="compositionally biased region" description="Basic and acidic residues" evidence="1">
    <location>
        <begin position="1304"/>
        <end position="1313"/>
    </location>
</feature>